<evidence type="ECO:0000313" key="2">
    <source>
        <dbReference type="Proteomes" id="UP001159075"/>
    </source>
</evidence>
<evidence type="ECO:0000313" key="1">
    <source>
        <dbReference type="EMBL" id="MDI5830198.1"/>
    </source>
</evidence>
<protein>
    <recommendedName>
        <fullName evidence="3">Virion morphogenesis protein</fullName>
    </recommendedName>
</protein>
<organism evidence="1 2">
    <name type="scientific">Shewanella xiamenensis</name>
    <dbReference type="NCBI Taxonomy" id="332186"/>
    <lineage>
        <taxon>Bacteria</taxon>
        <taxon>Pseudomonadati</taxon>
        <taxon>Pseudomonadota</taxon>
        <taxon>Gammaproteobacteria</taxon>
        <taxon>Alteromonadales</taxon>
        <taxon>Shewanellaceae</taxon>
        <taxon>Shewanella</taxon>
    </lineage>
</organism>
<dbReference type="EMBL" id="JAOTLW010000001">
    <property type="protein sequence ID" value="MDI5830198.1"/>
    <property type="molecule type" value="Genomic_DNA"/>
</dbReference>
<dbReference type="RefSeq" id="WP_282678880.1">
    <property type="nucleotide sequence ID" value="NZ_JAOTLW010000001.1"/>
</dbReference>
<accession>A0ABT6U6W0</accession>
<name>A0ABT6U6W0_9GAMM</name>
<proteinExistence type="predicted"/>
<gene>
    <name evidence="1" type="ORF">ODY93_01355</name>
</gene>
<dbReference type="Proteomes" id="UP001159075">
    <property type="component" value="Unassembled WGS sequence"/>
</dbReference>
<comment type="caution">
    <text evidence="1">The sequence shown here is derived from an EMBL/GenBank/DDBJ whole genome shotgun (WGS) entry which is preliminary data.</text>
</comment>
<sequence>MSLTITPNRHQALNASNQLALLKLPSAKRIRILKTLGRYERALARKRIRTQTTVDGGQFEARANGKKGRMLKRLGKTLEPFVKNANRLELKHKAALTGSIAALHQDGGSEQMSASRMARIHGTPDYNAPCSRSQAKALSAEGYKVRKAKGNGYRRASLNEIMATLSQGQAGVILRSMRDKPNKQRWEIPVAARPFLGDSADNVQRQLVSIIEQINQKRG</sequence>
<evidence type="ECO:0008006" key="3">
    <source>
        <dbReference type="Google" id="ProtNLM"/>
    </source>
</evidence>
<reference evidence="1 2" key="1">
    <citation type="submission" date="2022-09" db="EMBL/GenBank/DDBJ databases">
        <title>The outer-membrane cytochrome OmcA is essential for infection of Shewanella oneidensis by a zebrafish-associated bacteriophage.</title>
        <authorList>
            <person name="Grenfell A.W."/>
            <person name="Intile P."/>
            <person name="Mcfarlane J."/>
            <person name="Leung D."/>
            <person name="Abdalla K."/>
            <person name="Wold M."/>
            <person name="Kees E."/>
            <person name="Gralnick J."/>
        </authorList>
    </citation>
    <scope>NUCLEOTIDE SEQUENCE [LARGE SCALE GENOMIC DNA]</scope>
    <source>
        <strain evidence="1 2">NF-5</strain>
    </source>
</reference>
<keyword evidence="2" id="KW-1185">Reference proteome</keyword>